<dbReference type="InterPro" id="IPR035923">
    <property type="entry name" value="TT1751-like_sf"/>
</dbReference>
<evidence type="ECO:0000313" key="3">
    <source>
        <dbReference type="Proteomes" id="UP000284202"/>
    </source>
</evidence>
<dbReference type="Proteomes" id="UP000284202">
    <property type="component" value="Unassembled WGS sequence"/>
</dbReference>
<sequence length="152" mass="16202">MRFTIALLFGCAGLGVTASADDIPVIPPVTHQVDGEFDDIAFSVENAIINAGLVIENRSHVGDMLARTKEDVGGSKDIYTNAEIFTFCSATVSRQMMEADPANIQFCPYSIFLYETPDAPGRITVGHPSYGGSAAPAQEMLDGILADALMLE</sequence>
<dbReference type="SUPFAM" id="SSF103247">
    <property type="entry name" value="TT1751-like"/>
    <property type="match status" value="1"/>
</dbReference>
<evidence type="ECO:0000313" key="2">
    <source>
        <dbReference type="EMBL" id="RJE82166.1"/>
    </source>
</evidence>
<organism evidence="2 3">
    <name type="scientific">Paracoccus onubensis</name>
    <dbReference type="NCBI Taxonomy" id="1675788"/>
    <lineage>
        <taxon>Bacteria</taxon>
        <taxon>Pseudomonadati</taxon>
        <taxon>Pseudomonadota</taxon>
        <taxon>Alphaproteobacteria</taxon>
        <taxon>Rhodobacterales</taxon>
        <taxon>Paracoccaceae</taxon>
        <taxon>Paracoccus</taxon>
    </lineage>
</organism>
<gene>
    <name evidence="2" type="ORF">D3P04_21170</name>
</gene>
<dbReference type="OrthoDB" id="7363179at2"/>
<feature type="chain" id="PRO_5019440234" evidence="1">
    <location>
        <begin position="21"/>
        <end position="152"/>
    </location>
</feature>
<dbReference type="EMBL" id="QZCG01000019">
    <property type="protein sequence ID" value="RJE82166.1"/>
    <property type="molecule type" value="Genomic_DNA"/>
</dbReference>
<comment type="caution">
    <text evidence="2">The sequence shown here is derived from an EMBL/GenBank/DDBJ whole genome shotgun (WGS) entry which is preliminary data.</text>
</comment>
<keyword evidence="1" id="KW-0732">Signal</keyword>
<protein>
    <submittedName>
        <fullName evidence="2">DUF302 domain-containing protein</fullName>
    </submittedName>
</protein>
<dbReference type="RefSeq" id="WP_119751932.1">
    <property type="nucleotide sequence ID" value="NZ_JAUUTZ010000043.1"/>
</dbReference>
<evidence type="ECO:0000256" key="1">
    <source>
        <dbReference type="SAM" id="SignalP"/>
    </source>
</evidence>
<keyword evidence="3" id="KW-1185">Reference proteome</keyword>
<accession>A0A418SMH6</accession>
<dbReference type="Gene3D" id="3.30.310.70">
    <property type="entry name" value="TT1751-like domain"/>
    <property type="match status" value="1"/>
</dbReference>
<feature type="signal peptide" evidence="1">
    <location>
        <begin position="1"/>
        <end position="20"/>
    </location>
</feature>
<dbReference type="AlphaFoldDB" id="A0A418SMH6"/>
<reference evidence="3" key="1">
    <citation type="submission" date="2018-09" db="EMBL/GenBank/DDBJ databases">
        <title>Acidovorax cavernicola nov. sp. isolated from Gruta de las Maravillas (Aracena, Spain).</title>
        <authorList>
            <person name="Jurado V."/>
            <person name="Gutierrez-Patricio S."/>
            <person name="Gonzalez-Pimentel J.L."/>
            <person name="Miller A.Z."/>
            <person name="Laiz L."/>
            <person name="Saiz-Jimenez C."/>
        </authorList>
    </citation>
    <scope>NUCLEOTIDE SEQUENCE [LARGE SCALE GENOMIC DNA]</scope>
    <source>
        <strain evidence="3">1011MAR3C25</strain>
    </source>
</reference>
<name>A0A418SMH6_9RHOB</name>
<proteinExistence type="predicted"/>